<dbReference type="RefSeq" id="WP_220716060.1">
    <property type="nucleotide sequence ID" value="NZ_CP075585.1"/>
</dbReference>
<organism evidence="1 2">
    <name type="scientific">Candidatus Rhabdochlamydia porcellionis</name>
    <dbReference type="NCBI Taxonomy" id="225148"/>
    <lineage>
        <taxon>Bacteria</taxon>
        <taxon>Pseudomonadati</taxon>
        <taxon>Chlamydiota</taxon>
        <taxon>Chlamydiia</taxon>
        <taxon>Parachlamydiales</taxon>
        <taxon>Candidatus Rhabdochlamydiaceae</taxon>
        <taxon>Candidatus Rhabdochlamydia</taxon>
    </lineage>
</organism>
<gene>
    <name evidence="1" type="ORF">RHAB15C_0000281</name>
</gene>
<reference evidence="1 2" key="1">
    <citation type="submission" date="2020-01" db="EMBL/GenBank/DDBJ databases">
        <authorList>
            <person name="Sixt B."/>
            <person name="Schulz F."/>
            <person name="Kostanjsek R."/>
            <person name="Koestlbacher S."/>
            <person name="Collingro A."/>
            <person name="Toenshoff E."/>
            <person name="Horn M."/>
        </authorList>
    </citation>
    <scope>NUCLEOTIDE SEQUENCE [LARGE SCALE GENOMIC DNA]</scope>
    <source>
        <strain evidence="1 2">15C</strain>
    </source>
</reference>
<protein>
    <submittedName>
        <fullName evidence="1">Uncharacterized protein</fullName>
    </submittedName>
</protein>
<dbReference type="EMBL" id="CP075585">
    <property type="protein sequence ID" value="QZA58408.1"/>
    <property type="molecule type" value="Genomic_DNA"/>
</dbReference>
<accession>A0ABX8YZB1</accession>
<sequence>MNEIGSIEVLGLPIKMVKGLKISGFIGDGPVALFLLKQAIYETATKGNNVILC</sequence>
<keyword evidence="2" id="KW-1185">Reference proteome</keyword>
<proteinExistence type="predicted"/>
<evidence type="ECO:0000313" key="1">
    <source>
        <dbReference type="EMBL" id="QZA58408.1"/>
    </source>
</evidence>
<dbReference type="Proteomes" id="UP000822862">
    <property type="component" value="Chromosome"/>
</dbReference>
<name>A0ABX8YZB1_9BACT</name>
<evidence type="ECO:0000313" key="2">
    <source>
        <dbReference type="Proteomes" id="UP000822862"/>
    </source>
</evidence>
<reference evidence="1 2" key="2">
    <citation type="submission" date="2021-05" db="EMBL/GenBank/DDBJ databases">
        <title>Ecology and evolution of chlamydial symbionts of arthropods.</title>
        <authorList>
            <person name="Halter T."/>
            <person name="Sixt B.S."/>
            <person name="Toenshoff E.R."/>
            <person name="Koestlbacher S."/>
            <person name="Schulz F."/>
            <person name="Kostanjsek R."/>
            <person name="Collingro A."/>
            <person name="Hendrickx F."/>
            <person name="Horn M."/>
        </authorList>
    </citation>
    <scope>NUCLEOTIDE SEQUENCE [LARGE SCALE GENOMIC DNA]</scope>
    <source>
        <strain evidence="1 2">15C</strain>
    </source>
</reference>